<evidence type="ECO:0000259" key="1">
    <source>
        <dbReference type="Pfam" id="PF00535"/>
    </source>
</evidence>
<dbReference type="Proteomes" id="UP000244523">
    <property type="component" value="Unassembled WGS sequence"/>
</dbReference>
<dbReference type="InterPro" id="IPR029044">
    <property type="entry name" value="Nucleotide-diphossugar_trans"/>
</dbReference>
<dbReference type="SUPFAM" id="SSF53448">
    <property type="entry name" value="Nucleotide-diphospho-sugar transferases"/>
    <property type="match status" value="1"/>
</dbReference>
<keyword evidence="3" id="KW-1185">Reference proteome</keyword>
<dbReference type="Pfam" id="PF00535">
    <property type="entry name" value="Glycos_transf_2"/>
    <property type="match status" value="1"/>
</dbReference>
<keyword evidence="2" id="KW-0808">Transferase</keyword>
<evidence type="ECO:0000313" key="3">
    <source>
        <dbReference type="Proteomes" id="UP000244523"/>
    </source>
</evidence>
<accession>A0A2T6KLY6</accession>
<dbReference type="PANTHER" id="PTHR43685:SF2">
    <property type="entry name" value="GLYCOSYLTRANSFERASE 2-LIKE DOMAIN-CONTAINING PROTEIN"/>
    <property type="match status" value="1"/>
</dbReference>
<dbReference type="RefSeq" id="WP_220270418.1">
    <property type="nucleotide sequence ID" value="NZ_QPJP01000002.1"/>
</dbReference>
<dbReference type="EMBL" id="QBUD01000002">
    <property type="protein sequence ID" value="PUB17204.1"/>
    <property type="molecule type" value="Genomic_DNA"/>
</dbReference>
<dbReference type="PANTHER" id="PTHR43685">
    <property type="entry name" value="GLYCOSYLTRANSFERASE"/>
    <property type="match status" value="1"/>
</dbReference>
<dbReference type="GO" id="GO:0016740">
    <property type="term" value="F:transferase activity"/>
    <property type="evidence" value="ECO:0007669"/>
    <property type="project" value="UniProtKB-KW"/>
</dbReference>
<dbReference type="Gene3D" id="3.90.550.10">
    <property type="entry name" value="Spore Coat Polysaccharide Biosynthesis Protein SpsA, Chain A"/>
    <property type="match status" value="1"/>
</dbReference>
<reference evidence="2 3" key="1">
    <citation type="submission" date="2018-04" db="EMBL/GenBank/DDBJ databases">
        <title>Genomic Encyclopedia of Archaeal and Bacterial Type Strains, Phase II (KMG-II): from individual species to whole genera.</title>
        <authorList>
            <person name="Goeker M."/>
        </authorList>
    </citation>
    <scope>NUCLEOTIDE SEQUENCE [LARGE SCALE GENOMIC DNA]</scope>
    <source>
        <strain evidence="2 3">DSM 29955</strain>
    </source>
</reference>
<organism evidence="2 3">
    <name type="scientific">Yoonia sediminilitoris</name>
    <dbReference type="NCBI Taxonomy" id="1286148"/>
    <lineage>
        <taxon>Bacteria</taxon>
        <taxon>Pseudomonadati</taxon>
        <taxon>Pseudomonadota</taxon>
        <taxon>Alphaproteobacteria</taxon>
        <taxon>Rhodobacterales</taxon>
        <taxon>Paracoccaceae</taxon>
        <taxon>Yoonia</taxon>
    </lineage>
</organism>
<feature type="domain" description="Glycosyltransferase 2-like" evidence="1">
    <location>
        <begin position="4"/>
        <end position="105"/>
    </location>
</feature>
<dbReference type="InterPro" id="IPR050834">
    <property type="entry name" value="Glycosyltransf_2"/>
</dbReference>
<dbReference type="CDD" id="cd00761">
    <property type="entry name" value="Glyco_tranf_GTA_type"/>
    <property type="match status" value="1"/>
</dbReference>
<name>A0A2T6KLY6_9RHOB</name>
<protein>
    <submittedName>
        <fullName evidence="2">Glycosyl transferase family 2</fullName>
    </submittedName>
</protein>
<comment type="caution">
    <text evidence="2">The sequence shown here is derived from an EMBL/GenBank/DDBJ whole genome shotgun (WGS) entry which is preliminary data.</text>
</comment>
<proteinExistence type="predicted"/>
<evidence type="ECO:0000313" key="2">
    <source>
        <dbReference type="EMBL" id="PUB17204.1"/>
    </source>
</evidence>
<dbReference type="InterPro" id="IPR001173">
    <property type="entry name" value="Glyco_trans_2-like"/>
</dbReference>
<gene>
    <name evidence="2" type="ORF">C8N45_102214</name>
</gene>
<dbReference type="AlphaFoldDB" id="A0A2T6KLY6"/>
<sequence>MRSSIIIPTSNRPAGLKRAVTSALEALPGDSEIVVVDDASEQPASDVLSYLKAEPVRIIRKETQSGGGGSPARNMGAKTAQGAVLFFLDDDDEIKPDYCKQILEQGFPSAGFGFCARTFVITDAAGQRSVKDEKRKLDNGLIGASARFSEKTFPFSAGFWLTRDAYQDVGPMSEDLKTNSDTDYAIRLHASQYAGWYAAVPGVFIHQSEGKGSGELASVTKRTKSAERAAAFENIAKRNADVLRQDPQIAHFVYSRYVKHAIRSGNHDQAWEAVMKASNRPIRRRLLMQYAALRFLTKRV</sequence>